<protein>
    <submittedName>
        <fullName evidence="1">Uncharacterized protein</fullName>
    </submittedName>
</protein>
<reference evidence="1" key="1">
    <citation type="journal article" date="2015" name="Nature">
        <title>Complex archaea that bridge the gap between prokaryotes and eukaryotes.</title>
        <authorList>
            <person name="Spang A."/>
            <person name="Saw J.H."/>
            <person name="Jorgensen S.L."/>
            <person name="Zaremba-Niedzwiedzka K."/>
            <person name="Martijn J."/>
            <person name="Lind A.E."/>
            <person name="van Eijk R."/>
            <person name="Schleper C."/>
            <person name="Guy L."/>
            <person name="Ettema T.J."/>
        </authorList>
    </citation>
    <scope>NUCLEOTIDE SEQUENCE</scope>
</reference>
<name>A0A0F9RXH6_9ZZZZ</name>
<comment type="caution">
    <text evidence="1">The sequence shown here is derived from an EMBL/GenBank/DDBJ whole genome shotgun (WGS) entry which is preliminary data.</text>
</comment>
<sequence>MQPNLTIEERELLIKGLDALDTISYNQHLRSKAGELKAKIKKSIPRNTRRR</sequence>
<accession>A0A0F9RXH6</accession>
<dbReference type="AlphaFoldDB" id="A0A0F9RXH6"/>
<proteinExistence type="predicted"/>
<organism evidence="1">
    <name type="scientific">marine sediment metagenome</name>
    <dbReference type="NCBI Taxonomy" id="412755"/>
    <lineage>
        <taxon>unclassified sequences</taxon>
        <taxon>metagenomes</taxon>
        <taxon>ecological metagenomes</taxon>
    </lineage>
</organism>
<dbReference type="EMBL" id="LAZR01000724">
    <property type="protein sequence ID" value="KKN59539.1"/>
    <property type="molecule type" value="Genomic_DNA"/>
</dbReference>
<evidence type="ECO:0000313" key="1">
    <source>
        <dbReference type="EMBL" id="KKN59539.1"/>
    </source>
</evidence>
<gene>
    <name evidence="1" type="ORF">LCGC14_0541530</name>
</gene>